<dbReference type="SUPFAM" id="SSF47384">
    <property type="entry name" value="Homodimeric domain of signal transducing histidine kinase"/>
    <property type="match status" value="1"/>
</dbReference>
<keyword evidence="8" id="KW-0472">Membrane</keyword>
<feature type="transmembrane region" description="Helical" evidence="8">
    <location>
        <begin position="164"/>
        <end position="182"/>
    </location>
</feature>
<dbReference type="EC" id="2.7.13.3" evidence="2"/>
<feature type="transmembrane region" description="Helical" evidence="8">
    <location>
        <begin position="202"/>
        <end position="221"/>
    </location>
</feature>
<dbReference type="InterPro" id="IPR036890">
    <property type="entry name" value="HATPase_C_sf"/>
</dbReference>
<feature type="transmembrane region" description="Helical" evidence="8">
    <location>
        <begin position="72"/>
        <end position="91"/>
    </location>
</feature>
<dbReference type="EMBL" id="AP027081">
    <property type="protein sequence ID" value="BDU77963.1"/>
    <property type="molecule type" value="Genomic_DNA"/>
</dbReference>
<evidence type="ECO:0000256" key="6">
    <source>
        <dbReference type="PROSITE-ProRule" id="PRU00169"/>
    </source>
</evidence>
<dbReference type="InterPro" id="IPR005467">
    <property type="entry name" value="His_kinase_dom"/>
</dbReference>
<evidence type="ECO:0000259" key="10">
    <source>
        <dbReference type="PROSITE" id="PS50110"/>
    </source>
</evidence>
<dbReference type="Gene3D" id="3.40.50.2300">
    <property type="match status" value="1"/>
</dbReference>
<dbReference type="SUPFAM" id="SSF55781">
    <property type="entry name" value="GAF domain-like"/>
    <property type="match status" value="1"/>
</dbReference>
<evidence type="ECO:0000256" key="7">
    <source>
        <dbReference type="SAM" id="MobiDB-lite"/>
    </source>
</evidence>
<evidence type="ECO:0000313" key="14">
    <source>
        <dbReference type="Proteomes" id="UP001228113"/>
    </source>
</evidence>
<dbReference type="SUPFAM" id="SSF52172">
    <property type="entry name" value="CheY-like"/>
    <property type="match status" value="1"/>
</dbReference>
<feature type="domain" description="Histidine kinase" evidence="9">
    <location>
        <begin position="956"/>
        <end position="1165"/>
    </location>
</feature>
<name>A0AA48KH24_9BACT</name>
<dbReference type="Pfam" id="PF02518">
    <property type="entry name" value="HATPase_c"/>
    <property type="match status" value="1"/>
</dbReference>
<dbReference type="Gene3D" id="3.30.450.40">
    <property type="match status" value="1"/>
</dbReference>
<keyword evidence="3 6" id="KW-0597">Phosphoprotein</keyword>
<dbReference type="Pfam" id="PF08447">
    <property type="entry name" value="PAS_3"/>
    <property type="match status" value="1"/>
</dbReference>
<dbReference type="InterPro" id="IPR035965">
    <property type="entry name" value="PAS-like_dom_sf"/>
</dbReference>
<dbReference type="SUPFAM" id="SSF55874">
    <property type="entry name" value="ATPase domain of HSP90 chaperone/DNA topoisomerase II/histidine kinase"/>
    <property type="match status" value="1"/>
</dbReference>
<protein>
    <recommendedName>
        <fullName evidence="2">histidine kinase</fullName>
        <ecNumber evidence="2">2.7.13.3</ecNumber>
    </recommendedName>
</protein>
<evidence type="ECO:0000259" key="12">
    <source>
        <dbReference type="PROSITE" id="PS50113"/>
    </source>
</evidence>
<accession>A0AA48KH24</accession>
<dbReference type="Gene3D" id="1.10.287.130">
    <property type="match status" value="1"/>
</dbReference>
<dbReference type="PROSITE" id="PS50112">
    <property type="entry name" value="PAS"/>
    <property type="match status" value="1"/>
</dbReference>
<dbReference type="Pfam" id="PF08448">
    <property type="entry name" value="PAS_4"/>
    <property type="match status" value="1"/>
</dbReference>
<evidence type="ECO:0000256" key="4">
    <source>
        <dbReference type="ARBA" id="ARBA00022679"/>
    </source>
</evidence>
<dbReference type="SMART" id="SM00086">
    <property type="entry name" value="PAC"/>
    <property type="match status" value="2"/>
</dbReference>
<feature type="domain" description="Response regulatory" evidence="10">
    <location>
        <begin position="1187"/>
        <end position="1302"/>
    </location>
</feature>
<dbReference type="PRINTS" id="PR00344">
    <property type="entry name" value="BCTRLSENSOR"/>
</dbReference>
<dbReference type="InterPro" id="IPR000014">
    <property type="entry name" value="PAS"/>
</dbReference>
<dbReference type="SMART" id="SM00448">
    <property type="entry name" value="REC"/>
    <property type="match status" value="1"/>
</dbReference>
<feature type="region of interest" description="Disordered" evidence="7">
    <location>
        <begin position="690"/>
        <end position="711"/>
    </location>
</feature>
<dbReference type="InterPro" id="IPR029016">
    <property type="entry name" value="GAF-like_dom_sf"/>
</dbReference>
<dbReference type="InterPro" id="IPR001789">
    <property type="entry name" value="Sig_transdc_resp-reg_receiver"/>
</dbReference>
<keyword evidence="5" id="KW-0418">Kinase</keyword>
<dbReference type="SMART" id="SM00091">
    <property type="entry name" value="PAS"/>
    <property type="match status" value="1"/>
</dbReference>
<dbReference type="InterPro" id="IPR036097">
    <property type="entry name" value="HisK_dim/P_sf"/>
</dbReference>
<dbReference type="RefSeq" id="WP_316410486.1">
    <property type="nucleotide sequence ID" value="NZ_AP027081.1"/>
</dbReference>
<dbReference type="InterPro" id="IPR013656">
    <property type="entry name" value="PAS_4"/>
</dbReference>
<feature type="transmembrane region" description="Helical" evidence="8">
    <location>
        <begin position="18"/>
        <end position="36"/>
    </location>
</feature>
<dbReference type="InterPro" id="IPR011006">
    <property type="entry name" value="CheY-like_superfamily"/>
</dbReference>
<dbReference type="Gene3D" id="3.30.450.20">
    <property type="entry name" value="PAS domain"/>
    <property type="match status" value="2"/>
</dbReference>
<dbReference type="PROSITE" id="PS50109">
    <property type="entry name" value="HIS_KIN"/>
    <property type="match status" value="1"/>
</dbReference>
<dbReference type="PANTHER" id="PTHR43065:SF42">
    <property type="entry name" value="TWO-COMPONENT SENSOR PPRA"/>
    <property type="match status" value="1"/>
</dbReference>
<feature type="domain" description="PAS" evidence="11">
    <location>
        <begin position="515"/>
        <end position="559"/>
    </location>
</feature>
<evidence type="ECO:0000256" key="2">
    <source>
        <dbReference type="ARBA" id="ARBA00012438"/>
    </source>
</evidence>
<dbReference type="Pfam" id="PF13185">
    <property type="entry name" value="GAF_2"/>
    <property type="match status" value="1"/>
</dbReference>
<evidence type="ECO:0000256" key="5">
    <source>
        <dbReference type="ARBA" id="ARBA00022777"/>
    </source>
</evidence>
<dbReference type="Gene3D" id="3.30.565.10">
    <property type="entry name" value="Histidine kinase-like ATPase, C-terminal domain"/>
    <property type="match status" value="1"/>
</dbReference>
<dbReference type="SMART" id="SM00387">
    <property type="entry name" value="HATPase_c"/>
    <property type="match status" value="1"/>
</dbReference>
<dbReference type="PROSITE" id="PS50110">
    <property type="entry name" value="RESPONSE_REGULATORY"/>
    <property type="match status" value="1"/>
</dbReference>
<reference evidence="13" key="1">
    <citation type="journal article" date="2023" name="Int. J. Syst. Evol. Microbiol.">
        <title>Mesoterricola silvestris gen. nov., sp. nov., Mesoterricola sediminis sp. nov., Geothrix oryzae sp. nov., Geothrix edaphica sp. nov., Geothrix rubra sp. nov., and Geothrix limicola sp. nov., six novel members of Acidobacteriota isolated from soils.</title>
        <authorList>
            <person name="Itoh H."/>
            <person name="Sugisawa Y."/>
            <person name="Mise K."/>
            <person name="Xu Z."/>
            <person name="Kuniyasu M."/>
            <person name="Ushijima N."/>
            <person name="Kawano K."/>
            <person name="Kobayashi E."/>
            <person name="Shiratori Y."/>
            <person name="Masuda Y."/>
            <person name="Senoo K."/>
        </authorList>
    </citation>
    <scope>NUCLEOTIDE SEQUENCE</scope>
    <source>
        <strain evidence="13">W786</strain>
    </source>
</reference>
<evidence type="ECO:0000259" key="11">
    <source>
        <dbReference type="PROSITE" id="PS50112"/>
    </source>
</evidence>
<dbReference type="PANTHER" id="PTHR43065">
    <property type="entry name" value="SENSOR HISTIDINE KINASE"/>
    <property type="match status" value="1"/>
</dbReference>
<sequence length="1311" mass="139378">MNPPNEHLHPMTHPARGCLLMASATAWLGVVGFLSGSPVLRLGGLESACLGGLSLALLLAEVPTVGPRVQQALLAALGVLLVAGTAAHVLRGPGAPAAAWGLTGPVAAAGLALAAAEGAARHRPHLAATLGLVPLLLGGFGIYHHLAGLPHPLGVGPGWGLEPGAALLLWLLGAGLILRLGLRAWPLALFGRPAKRSEGQELALSAFLGYLGITAILGVAGTRRLRVEVDREWRAQSAELQAIGTLKALDLAGWHRDRRADATLLTAGNLLTRHFEPVLKDPAALEGHFRAWLEALRGHAGYEALVLHDAAGRRVLALPPGIPPAAPPPGGAAPLALRDAGGGIRLSQWVPIRRDRDGALMGTLELRTDPAQAVQPILDAWAASQRMRIHLFQGHPGHGFQLGSGEAPSRLEACQSGALGGCLAEAPAGLTRLNAPGGGQNLTYQLAVTGTPWMLAATASVDGFLAPYHAKSIREFGVLAALCAGAAFAIRAWLAWQAEAETSARLEARVERRALQDRLDLFLDLGSDIVFLLDAQGRIQEANARAEAAYGRSSDSLRGLPFGALRGAMEAAAFPAILERVRRRQMVRVETHHQHRDGTLFPVEETLRPVTLAGIPWVAVLVRDLTQTRERARLMRSLNRIHATRARIHQAIADARDLPDLLRKTPRILAETGRFPWAWVSLEAEAGEAPLSAQAGKGGPPPDLGVLDEGPQGRSLRDGHALVLRAGRDAAPPRPWAPGWDGLSAVAVFPLVRGEGVRGLLVVHAAEAASLTGAGVGLLREVSRDLSSAIRQLDRDAARRRAEADLRELNGILDQAQAVGNLGAYGLDVENGAWVCTPNLDRILGIGPGHPKTVEGWISMVAPDQRDAMRAYLVRILEDRSRFDREYAIVRPATGETRWVHGWGEFQLDPMGRVQRMVGVIQDITERKASEKARLELEAHLAQVQRLESLGILAGGVAHDMNNVLAAILAIASLQEGAAEPGSALARRMGTIVKACDRGREVVKSILFFARQGLARTEGTDLNEVVQEVCQLLSSTTFKRIQVRLELEPDLAPVLADGVAISHALMNLCVNAVDAMPAGGALLLRTGAGPDGSVDLEVADSGEGMPPEVLKRAMEPFFTTKPQGKGTGLGLAMVYGTMQAHDGELVLTSRPGEGTRALLRFPASRVLPVKGPGPEELPDEGADPRRRVLLVEDDPLVRAAQRDALEALGHEVRTAENGLEALVQLESGLRPDVVVLDMNMPVLNGPQTLPRIRQLCPGQPVIVVSGHMDAQVSALLEGDPTLCFLPKPFTPAELRTALRTAVRPNPPTPEP</sequence>
<dbReference type="InterPro" id="IPR003018">
    <property type="entry name" value="GAF"/>
</dbReference>
<dbReference type="InterPro" id="IPR004358">
    <property type="entry name" value="Sig_transdc_His_kin-like_C"/>
</dbReference>
<organism evidence="13 14">
    <name type="scientific">Mesoterricola sediminis</name>
    <dbReference type="NCBI Taxonomy" id="2927980"/>
    <lineage>
        <taxon>Bacteria</taxon>
        <taxon>Pseudomonadati</taxon>
        <taxon>Acidobacteriota</taxon>
        <taxon>Holophagae</taxon>
        <taxon>Holophagales</taxon>
        <taxon>Holophagaceae</taxon>
        <taxon>Mesoterricola</taxon>
    </lineage>
</organism>
<feature type="transmembrane region" description="Helical" evidence="8">
    <location>
        <begin position="126"/>
        <end position="144"/>
    </location>
</feature>
<evidence type="ECO:0000256" key="3">
    <source>
        <dbReference type="ARBA" id="ARBA00022553"/>
    </source>
</evidence>
<dbReference type="NCBIfam" id="TIGR00229">
    <property type="entry name" value="sensory_box"/>
    <property type="match status" value="2"/>
</dbReference>
<feature type="modified residue" description="4-aspartylphosphate" evidence="6">
    <location>
        <position position="1237"/>
    </location>
</feature>
<comment type="catalytic activity">
    <reaction evidence="1">
        <text>ATP + protein L-histidine = ADP + protein N-phospho-L-histidine.</text>
        <dbReference type="EC" id="2.7.13.3"/>
    </reaction>
</comment>
<dbReference type="CDD" id="cd00082">
    <property type="entry name" value="HisKA"/>
    <property type="match status" value="1"/>
</dbReference>
<dbReference type="InterPro" id="IPR000700">
    <property type="entry name" value="PAS-assoc_C"/>
</dbReference>
<proteinExistence type="predicted"/>
<feature type="transmembrane region" description="Helical" evidence="8">
    <location>
        <begin position="97"/>
        <end position="114"/>
    </location>
</feature>
<dbReference type="KEGG" id="msea:METESE_29210"/>
<dbReference type="PROSITE" id="PS50113">
    <property type="entry name" value="PAC"/>
    <property type="match status" value="1"/>
</dbReference>
<dbReference type="Proteomes" id="UP001228113">
    <property type="component" value="Chromosome"/>
</dbReference>
<gene>
    <name evidence="13" type="ORF">METESE_29210</name>
</gene>
<evidence type="ECO:0000256" key="8">
    <source>
        <dbReference type="SAM" id="Phobius"/>
    </source>
</evidence>
<dbReference type="CDD" id="cd00156">
    <property type="entry name" value="REC"/>
    <property type="match status" value="1"/>
</dbReference>
<evidence type="ECO:0000313" key="13">
    <source>
        <dbReference type="EMBL" id="BDU77963.1"/>
    </source>
</evidence>
<keyword evidence="8" id="KW-1133">Transmembrane helix</keyword>
<evidence type="ECO:0000256" key="1">
    <source>
        <dbReference type="ARBA" id="ARBA00000085"/>
    </source>
</evidence>
<evidence type="ECO:0000259" key="9">
    <source>
        <dbReference type="PROSITE" id="PS50109"/>
    </source>
</evidence>
<feature type="transmembrane region" description="Helical" evidence="8">
    <location>
        <begin position="42"/>
        <end position="60"/>
    </location>
</feature>
<keyword evidence="8" id="KW-0812">Transmembrane</keyword>
<dbReference type="InterPro" id="IPR003594">
    <property type="entry name" value="HATPase_dom"/>
</dbReference>
<dbReference type="InterPro" id="IPR003661">
    <property type="entry name" value="HisK_dim/P_dom"/>
</dbReference>
<keyword evidence="14" id="KW-1185">Reference proteome</keyword>
<feature type="domain" description="PAC" evidence="12">
    <location>
        <begin position="883"/>
        <end position="936"/>
    </location>
</feature>
<dbReference type="InterPro" id="IPR001610">
    <property type="entry name" value="PAC"/>
</dbReference>
<dbReference type="InterPro" id="IPR013655">
    <property type="entry name" value="PAS_fold_3"/>
</dbReference>
<dbReference type="CDD" id="cd00130">
    <property type="entry name" value="PAS"/>
    <property type="match status" value="2"/>
</dbReference>
<dbReference type="GO" id="GO:0000155">
    <property type="term" value="F:phosphorelay sensor kinase activity"/>
    <property type="evidence" value="ECO:0007669"/>
    <property type="project" value="InterPro"/>
</dbReference>
<keyword evidence="4" id="KW-0808">Transferase</keyword>
<dbReference type="SUPFAM" id="SSF55785">
    <property type="entry name" value="PYP-like sensor domain (PAS domain)"/>
    <property type="match status" value="2"/>
</dbReference>
<dbReference type="Gene3D" id="2.10.70.100">
    <property type="match status" value="1"/>
</dbReference>
<dbReference type="Pfam" id="PF00072">
    <property type="entry name" value="Response_reg"/>
    <property type="match status" value="1"/>
</dbReference>